<evidence type="ECO:0000313" key="1">
    <source>
        <dbReference type="EMBL" id="KMO82432.1"/>
    </source>
</evidence>
<organism evidence="1 2">
    <name type="scientific">Mycolicibacterium chlorophenolicum</name>
    <dbReference type="NCBI Taxonomy" id="37916"/>
    <lineage>
        <taxon>Bacteria</taxon>
        <taxon>Bacillati</taxon>
        <taxon>Actinomycetota</taxon>
        <taxon>Actinomycetes</taxon>
        <taxon>Mycobacteriales</taxon>
        <taxon>Mycobacteriaceae</taxon>
        <taxon>Mycolicibacterium</taxon>
    </lineage>
</organism>
<dbReference type="PATRIC" id="fig|37916.4.peg.929"/>
<reference evidence="1 2" key="1">
    <citation type="journal article" date="2015" name="Genome Biol. Evol.">
        <title>Characterization of Three Mycobacterium spp. with Potential Use in Bioremediation by Genome Sequencing and Comparative Genomics.</title>
        <authorList>
            <person name="Das S."/>
            <person name="Pettersson B.M."/>
            <person name="Behra P.R."/>
            <person name="Ramesh M."/>
            <person name="Dasgupta S."/>
            <person name="Bhattacharya A."/>
            <person name="Kirsebom L.A."/>
        </authorList>
    </citation>
    <scope>NUCLEOTIDE SEQUENCE [LARGE SCALE GENOMIC DNA]</scope>
    <source>
        <strain evidence="1 2">DSM 43826</strain>
    </source>
</reference>
<dbReference type="AlphaFoldDB" id="A0A0J6WL50"/>
<evidence type="ECO:0008006" key="3">
    <source>
        <dbReference type="Google" id="ProtNLM"/>
    </source>
</evidence>
<keyword evidence="2" id="KW-1185">Reference proteome</keyword>
<evidence type="ECO:0000313" key="2">
    <source>
        <dbReference type="Proteomes" id="UP000036513"/>
    </source>
</evidence>
<dbReference type="RefSeq" id="WP_048469047.1">
    <property type="nucleotide sequence ID" value="NZ_JYNL01000009.1"/>
</dbReference>
<protein>
    <recommendedName>
        <fullName evidence="3">Asp23/Gls24 family envelope stress response protein</fullName>
    </recommendedName>
</protein>
<dbReference type="Proteomes" id="UP000036513">
    <property type="component" value="Unassembled WGS sequence"/>
</dbReference>
<accession>A0A0J6WL50</accession>
<gene>
    <name evidence="1" type="ORF">MCHLDSM_01055</name>
</gene>
<comment type="caution">
    <text evidence="1">The sequence shown here is derived from an EMBL/GenBank/DDBJ whole genome shotgun (WGS) entry which is preliminary data.</text>
</comment>
<sequence length="102" mass="10217">MTEGYAATPAPQEPADRLAAAVLGVPGVAALHPGMFGEVGTYLPGRRVAGIRITDNVVDVHIVVVFGGAVRDTAAAVRATVSALHPGAAVNVTVEDIAPAPP</sequence>
<dbReference type="STRING" id="37916.MCHLDSM_01055"/>
<name>A0A0J6WL50_9MYCO</name>
<proteinExistence type="predicted"/>
<dbReference type="EMBL" id="JYNL01000009">
    <property type="protein sequence ID" value="KMO82432.1"/>
    <property type="molecule type" value="Genomic_DNA"/>
</dbReference>